<feature type="region of interest" description="Disordered" evidence="5">
    <location>
        <begin position="374"/>
        <end position="458"/>
    </location>
</feature>
<evidence type="ECO:0008006" key="8">
    <source>
        <dbReference type="Google" id="ProtNLM"/>
    </source>
</evidence>
<organism evidence="6 7">
    <name type="scientific">Cutaneotrichosporon spelunceum</name>
    <dbReference type="NCBI Taxonomy" id="1672016"/>
    <lineage>
        <taxon>Eukaryota</taxon>
        <taxon>Fungi</taxon>
        <taxon>Dikarya</taxon>
        <taxon>Basidiomycota</taxon>
        <taxon>Agaricomycotina</taxon>
        <taxon>Tremellomycetes</taxon>
        <taxon>Trichosporonales</taxon>
        <taxon>Trichosporonaceae</taxon>
        <taxon>Cutaneotrichosporon</taxon>
    </lineage>
</organism>
<evidence type="ECO:0000256" key="2">
    <source>
        <dbReference type="ARBA" id="ARBA00022737"/>
    </source>
</evidence>
<keyword evidence="4" id="KW-0862">Zinc</keyword>
<keyword evidence="7" id="KW-1185">Reference proteome</keyword>
<comment type="caution">
    <text evidence="6">The sequence shown here is derived from an EMBL/GenBank/DDBJ whole genome shotgun (WGS) entry which is preliminary data.</text>
</comment>
<name>A0AAD3U047_9TREE</name>
<proteinExistence type="predicted"/>
<dbReference type="Gene3D" id="3.30.160.60">
    <property type="entry name" value="Classic Zinc Finger"/>
    <property type="match status" value="1"/>
</dbReference>
<accession>A0AAD3U047</accession>
<evidence type="ECO:0000256" key="4">
    <source>
        <dbReference type="ARBA" id="ARBA00022833"/>
    </source>
</evidence>
<feature type="region of interest" description="Disordered" evidence="5">
    <location>
        <begin position="1"/>
        <end position="26"/>
    </location>
</feature>
<dbReference type="Proteomes" id="UP001222932">
    <property type="component" value="Unassembled WGS sequence"/>
</dbReference>
<sequence length="695" mass="72355">MPAPANPSRPSGRKPSTSTAFRLPSYSGRGASPMSFGAAMSGVSFGNSNMPGARSFRPGSYGNMFYDGGSPRLFDSPHMPFGQSINMDGSFATSSAAFNLAGSYRGGRSYAEAARGPGDYSPAMLSHSLASTSLRDQMGSYIGSSYKRSQLERMLSISIGRSKENEETYTCCGLKFIGLHQLTEHIEDNPEDHQDDPEPHHDGGMFSPLVMGMDLDLETEAYNVPSTTNSTRSSTSPRPVPNYPLTPTTSTAPRADASASSNESNGTNGLKLSEWLKSPAHSDASALVAANDGGHIVDLSSGIPKFASAVRGGFRGAKVPGGHQQRFDRAFNEVVAGHADKPPGPLAVAPSVLFTKVPAMGLAQASAVVGRREGASGTATGANAPVPASTPNPTAAGASPAQDASLPPTSQAATAEVKKKEGEAPAVKTDTAVAPEGAPPPPPGMKAPDARAADTPLPPPSLFTTHKAWRCPNPGCNKAYKQSNGLKYHLAKGQCDFAIHDAIDNGLTLEEAEQRARPYVCAVGAGCDKRYRQMNGLKYHYLNTGEHGQYGLRMIANGTHPQPAAHAPIPKRDRSQQPRNNGVPVPNANARAGAAPYNVPQRAGVPNPTPAAAPNGVINGPTVPKPAMPAGPRMGTWPMPQRTDVPAPTAGPAATRLAAPAVTPVTGGTKAPASTMPVQRGRDAVLFSNVDFLDV</sequence>
<dbReference type="EMBL" id="BTCM01000008">
    <property type="protein sequence ID" value="GMK59547.1"/>
    <property type="molecule type" value="Genomic_DNA"/>
</dbReference>
<keyword evidence="1" id="KW-0479">Metal-binding</keyword>
<dbReference type="InterPro" id="IPR051580">
    <property type="entry name" value="ZnF-Chromatin_assoc"/>
</dbReference>
<feature type="compositionally biased region" description="Polar residues" evidence="5">
    <location>
        <begin position="245"/>
        <end position="270"/>
    </location>
</feature>
<keyword evidence="2" id="KW-0677">Repeat</keyword>
<feature type="compositionally biased region" description="Basic and acidic residues" evidence="5">
    <location>
        <begin position="188"/>
        <end position="203"/>
    </location>
</feature>
<feature type="region of interest" description="Disordered" evidence="5">
    <location>
        <begin position="224"/>
        <end position="270"/>
    </location>
</feature>
<reference evidence="6" key="2">
    <citation type="submission" date="2023-06" db="EMBL/GenBank/DDBJ databases">
        <authorList>
            <person name="Kobayashi Y."/>
            <person name="Kayamori A."/>
            <person name="Aoki K."/>
            <person name="Shiwa Y."/>
            <person name="Fujita N."/>
            <person name="Sugita T."/>
            <person name="Iwasaki W."/>
            <person name="Tanaka N."/>
            <person name="Takashima M."/>
        </authorList>
    </citation>
    <scope>NUCLEOTIDE SEQUENCE</scope>
    <source>
        <strain evidence="6">HIS016</strain>
    </source>
</reference>
<dbReference type="PANTHER" id="PTHR23057:SF0">
    <property type="entry name" value="JUXTAPOSED WITH ANOTHER ZINC FINGER PROTEIN 1"/>
    <property type="match status" value="1"/>
</dbReference>
<dbReference type="PANTHER" id="PTHR23057">
    <property type="entry name" value="JUXTAPOSED WITH ANOTHER ZINC FINGER PROTEIN 1"/>
    <property type="match status" value="1"/>
</dbReference>
<evidence type="ECO:0000256" key="1">
    <source>
        <dbReference type="ARBA" id="ARBA00022723"/>
    </source>
</evidence>
<dbReference type="GO" id="GO:0005634">
    <property type="term" value="C:nucleus"/>
    <property type="evidence" value="ECO:0007669"/>
    <property type="project" value="TreeGrafter"/>
</dbReference>
<keyword evidence="3" id="KW-0863">Zinc-finger</keyword>
<gene>
    <name evidence="6" type="ORF">CspeluHIS016_0801530</name>
</gene>
<feature type="region of interest" description="Disordered" evidence="5">
    <location>
        <begin position="556"/>
        <end position="593"/>
    </location>
</feature>
<dbReference type="GO" id="GO:0008270">
    <property type="term" value="F:zinc ion binding"/>
    <property type="evidence" value="ECO:0007669"/>
    <property type="project" value="UniProtKB-KW"/>
</dbReference>
<evidence type="ECO:0000256" key="3">
    <source>
        <dbReference type="ARBA" id="ARBA00022771"/>
    </source>
</evidence>
<reference evidence="6" key="1">
    <citation type="journal article" date="2023" name="BMC Genomics">
        <title>Chromosome-level genome assemblies of Cutaneotrichosporon spp. (Trichosporonales, Basidiomycota) reveal imbalanced evolution between nucleotide sequences and chromosome synteny.</title>
        <authorList>
            <person name="Kobayashi Y."/>
            <person name="Kayamori A."/>
            <person name="Aoki K."/>
            <person name="Shiwa Y."/>
            <person name="Matsutani M."/>
            <person name="Fujita N."/>
            <person name="Sugita T."/>
            <person name="Iwasaki W."/>
            <person name="Tanaka N."/>
            <person name="Takashima M."/>
        </authorList>
    </citation>
    <scope>NUCLEOTIDE SEQUENCE</scope>
    <source>
        <strain evidence="6">HIS016</strain>
    </source>
</reference>
<evidence type="ECO:0000313" key="7">
    <source>
        <dbReference type="Proteomes" id="UP001222932"/>
    </source>
</evidence>
<feature type="region of interest" description="Disordered" evidence="5">
    <location>
        <begin position="188"/>
        <end position="209"/>
    </location>
</feature>
<feature type="compositionally biased region" description="Low complexity" evidence="5">
    <location>
        <begin position="224"/>
        <end position="237"/>
    </location>
</feature>
<dbReference type="AlphaFoldDB" id="A0AAD3U047"/>
<evidence type="ECO:0000313" key="6">
    <source>
        <dbReference type="EMBL" id="GMK59547.1"/>
    </source>
</evidence>
<protein>
    <recommendedName>
        <fullName evidence="8">C2H2-type domain-containing protein</fullName>
    </recommendedName>
</protein>
<evidence type="ECO:0000256" key="5">
    <source>
        <dbReference type="SAM" id="MobiDB-lite"/>
    </source>
</evidence>